<organism evidence="1 2">
    <name type="scientific">Iodobacter fluviatilis</name>
    <dbReference type="NCBI Taxonomy" id="537"/>
    <lineage>
        <taxon>Bacteria</taxon>
        <taxon>Pseudomonadati</taxon>
        <taxon>Pseudomonadota</taxon>
        <taxon>Betaproteobacteria</taxon>
        <taxon>Neisseriales</taxon>
        <taxon>Chitinibacteraceae</taxon>
        <taxon>Iodobacter</taxon>
    </lineage>
</organism>
<keyword evidence="2" id="KW-1185">Reference proteome</keyword>
<sequence>MLLSLKLPVCDPNLASSVETNPKRLREWLIALPMANPLGAGRQMCDALTACNRVKIAPDDRIKLLDEYATALELLSGGLERAYRVPGLPLKDQGQTAALLARRLCLELADGYKVALTDRLDKRFAFGNTKLAPVLIQKILAQYYRLSQLSYRVYMPMPEGIWLEMHKLFRYAVESQLIEQASTDKNAPSVARTYKYILLLALSEPQRFSGLELDKVIDIVESYAGYAHFQPVSQLGSSAGFFLVSLDEDKAPQYIGARTMEGYLGGGVLLDTSELVRQLHKSLVALDVKVPLASDRSKVLMWMEILRRVCRQWTISAKRTFQRIDSDTPVDICIGIRAAVLCVNAGHALLEPEENLLEDAEPSSANEELPITHWKVLNESPGGYAVSAEHIPVERVRAGEIVAMRAQGSENWMIASVRWLQQMNSHELEIGLQIMTVRASAVMFKPTIGLAGVKYQPGLLLPEVPALKQSAMMLTPKGSYIAAKRELSVLTVNGEILMRAGKLIEQQMGYDLFEYQAE</sequence>
<evidence type="ECO:0008006" key="3">
    <source>
        <dbReference type="Google" id="ProtNLM"/>
    </source>
</evidence>
<gene>
    <name evidence="1" type="ORF">C1H71_04050</name>
</gene>
<name>A0A7G3G701_9NEIS</name>
<accession>A0A7G3G701</accession>
<reference evidence="1 2" key="1">
    <citation type="submission" date="2018-01" db="EMBL/GenBank/DDBJ databases">
        <title>Genome sequence of Iodobacter sp. strain PCH194 isolated from Indian Trans-Himalaya.</title>
        <authorList>
            <person name="Kumar V."/>
            <person name="Thakur V."/>
            <person name="Kumar S."/>
            <person name="Singh D."/>
        </authorList>
    </citation>
    <scope>NUCLEOTIDE SEQUENCE [LARGE SCALE GENOMIC DNA]</scope>
    <source>
        <strain evidence="1 2">PCH194</strain>
    </source>
</reference>
<evidence type="ECO:0000313" key="1">
    <source>
        <dbReference type="EMBL" id="QBC42803.1"/>
    </source>
</evidence>
<proteinExistence type="predicted"/>
<evidence type="ECO:0000313" key="2">
    <source>
        <dbReference type="Proteomes" id="UP000515917"/>
    </source>
</evidence>
<dbReference type="EMBL" id="CP025781">
    <property type="protein sequence ID" value="QBC42803.1"/>
    <property type="molecule type" value="Genomic_DNA"/>
</dbReference>
<protein>
    <recommendedName>
        <fullName evidence="3">Molecular chaperone</fullName>
    </recommendedName>
</protein>
<dbReference type="Proteomes" id="UP000515917">
    <property type="component" value="Chromosome"/>
</dbReference>
<dbReference type="RefSeq" id="WP_130105419.1">
    <property type="nucleotide sequence ID" value="NZ_CP025781.1"/>
</dbReference>
<dbReference type="KEGG" id="ifl:C1H71_04050"/>
<dbReference type="AlphaFoldDB" id="A0A7G3G701"/>